<dbReference type="AlphaFoldDB" id="A0A811M1N8"/>
<dbReference type="InterPro" id="IPR027417">
    <property type="entry name" value="P-loop_NTPase"/>
</dbReference>
<proteinExistence type="predicted"/>
<organism evidence="2 3">
    <name type="scientific">Bursaphelenchus xylophilus</name>
    <name type="common">Pinewood nematode worm</name>
    <name type="synonym">Aphelenchoides xylophilus</name>
    <dbReference type="NCBI Taxonomy" id="6326"/>
    <lineage>
        <taxon>Eukaryota</taxon>
        <taxon>Metazoa</taxon>
        <taxon>Ecdysozoa</taxon>
        <taxon>Nematoda</taxon>
        <taxon>Chromadorea</taxon>
        <taxon>Rhabditida</taxon>
        <taxon>Tylenchina</taxon>
        <taxon>Tylenchomorpha</taxon>
        <taxon>Aphelenchoidea</taxon>
        <taxon>Aphelenchoididae</taxon>
        <taxon>Bursaphelenchus</taxon>
    </lineage>
</organism>
<dbReference type="PANTHER" id="PTHR36935:SF1">
    <property type="entry name" value="RAS FAMILY PROTEIN"/>
    <property type="match status" value="1"/>
</dbReference>
<dbReference type="Proteomes" id="UP000659654">
    <property type="component" value="Unassembled WGS sequence"/>
</dbReference>
<protein>
    <submittedName>
        <fullName evidence="2">(pine wood nematode) hypothetical protein</fullName>
    </submittedName>
</protein>
<evidence type="ECO:0000313" key="2">
    <source>
        <dbReference type="EMBL" id="CAD5234480.1"/>
    </source>
</evidence>
<name>A0A811M1N8_BURXY</name>
<feature type="region of interest" description="Disordered" evidence="1">
    <location>
        <begin position="115"/>
        <end position="148"/>
    </location>
</feature>
<feature type="compositionally biased region" description="Low complexity" evidence="1">
    <location>
        <begin position="233"/>
        <end position="242"/>
    </location>
</feature>
<evidence type="ECO:0000313" key="3">
    <source>
        <dbReference type="Proteomes" id="UP000659654"/>
    </source>
</evidence>
<dbReference type="PANTHER" id="PTHR36935">
    <property type="entry name" value="PROTEIN CBG00261"/>
    <property type="match status" value="1"/>
</dbReference>
<dbReference type="OrthoDB" id="5853768at2759"/>
<feature type="compositionally biased region" description="Basic and acidic residues" evidence="1">
    <location>
        <begin position="250"/>
        <end position="264"/>
    </location>
</feature>
<dbReference type="SMR" id="A0A811M1N8"/>
<dbReference type="GO" id="GO:0003924">
    <property type="term" value="F:GTPase activity"/>
    <property type="evidence" value="ECO:0007669"/>
    <property type="project" value="InterPro"/>
</dbReference>
<dbReference type="Proteomes" id="UP000582659">
    <property type="component" value="Unassembled WGS sequence"/>
</dbReference>
<feature type="compositionally biased region" description="Polar residues" evidence="1">
    <location>
        <begin position="281"/>
        <end position="296"/>
    </location>
</feature>
<accession>A0A811M1N8</accession>
<feature type="region of interest" description="Disordered" evidence="1">
    <location>
        <begin position="225"/>
        <end position="374"/>
    </location>
</feature>
<reference evidence="2" key="1">
    <citation type="submission" date="2020-09" db="EMBL/GenBank/DDBJ databases">
        <authorList>
            <person name="Kikuchi T."/>
        </authorList>
    </citation>
    <scope>NUCLEOTIDE SEQUENCE</scope>
    <source>
        <strain evidence="2">Ka4C1</strain>
    </source>
</reference>
<sequence length="390" mass="43588">METKNTLERRILLIGSHKRLLFDRLCAAAERYEKHVQYHDVYYLYYTLNEEPFIVELTLAGIEHTGAREMAIRTADGVIISYAANYPASFNDLTSLLEDFKMRKNKNAPILVVRNEDEHVDLDPTESSSSYTESSEDQESGKTEIKVNVDDNTSAISVEQGAQLAKEFGPICEQTSLKLSETTSTLDLILDFLKKVLETDRRQRRRSTILDGLKQLNAMTINKLKRHDKDGSSSHSSTSDISPAGDQENVEEKTKENKEIDTKSEPATPVHSRSFMKTFRRNQTAPSNQKHNNSHNQEVEAESGQSKVCPDGEGRFEQPEAVSSRMHAKTPSDPGALPGRGICSAGPNKHLGAGLIQLPTGSESGSDKTRMKRKELSVQDIARFKLGYEI</sequence>
<dbReference type="Gene3D" id="3.40.50.300">
    <property type="entry name" value="P-loop containing nucleotide triphosphate hydrolases"/>
    <property type="match status" value="1"/>
</dbReference>
<dbReference type="GO" id="GO:0005525">
    <property type="term" value="F:GTP binding"/>
    <property type="evidence" value="ECO:0007669"/>
    <property type="project" value="InterPro"/>
</dbReference>
<dbReference type="InterPro" id="IPR001806">
    <property type="entry name" value="Small_GTPase"/>
</dbReference>
<dbReference type="Pfam" id="PF00071">
    <property type="entry name" value="Ras"/>
    <property type="match status" value="1"/>
</dbReference>
<comment type="caution">
    <text evidence="2">The sequence shown here is derived from an EMBL/GenBank/DDBJ whole genome shotgun (WGS) entry which is preliminary data.</text>
</comment>
<gene>
    <name evidence="2" type="ORF">BXYJ_LOCUS14571</name>
</gene>
<keyword evidence="3" id="KW-1185">Reference proteome</keyword>
<dbReference type="EMBL" id="CAJFDI010000006">
    <property type="protein sequence ID" value="CAD5234480.1"/>
    <property type="molecule type" value="Genomic_DNA"/>
</dbReference>
<feature type="compositionally biased region" description="Basic and acidic residues" evidence="1">
    <location>
        <begin position="139"/>
        <end position="148"/>
    </location>
</feature>
<dbReference type="EMBL" id="CAJFCV020000006">
    <property type="protein sequence ID" value="CAG9130286.1"/>
    <property type="molecule type" value="Genomic_DNA"/>
</dbReference>
<feature type="compositionally biased region" description="Basic and acidic residues" evidence="1">
    <location>
        <begin position="365"/>
        <end position="374"/>
    </location>
</feature>
<dbReference type="SUPFAM" id="SSF52540">
    <property type="entry name" value="P-loop containing nucleoside triphosphate hydrolases"/>
    <property type="match status" value="1"/>
</dbReference>
<evidence type="ECO:0000256" key="1">
    <source>
        <dbReference type="SAM" id="MobiDB-lite"/>
    </source>
</evidence>